<protein>
    <recommendedName>
        <fullName evidence="5">Integral inner membrane protein</fullName>
    </recommendedName>
</protein>
<feature type="region of interest" description="Disordered" evidence="1">
    <location>
        <begin position="158"/>
        <end position="187"/>
    </location>
</feature>
<gene>
    <name evidence="3" type="ORF">KIS1582_2984</name>
</gene>
<dbReference type="Pfam" id="PF10710">
    <property type="entry name" value="DUF2512"/>
    <property type="match status" value="1"/>
</dbReference>
<dbReference type="Proteomes" id="UP000465778">
    <property type="component" value="Unassembled WGS sequence"/>
</dbReference>
<keyword evidence="2" id="KW-0812">Transmembrane</keyword>
<feature type="compositionally biased region" description="Basic and acidic residues" evidence="1">
    <location>
        <begin position="177"/>
        <end position="187"/>
    </location>
</feature>
<reference evidence="3 4" key="1">
    <citation type="journal article" date="2020" name="G3 (Bethesda)">
        <title>Whole Genome Sequencing and Comparative Genomics of Two Nematicidal Bacillus Strains Reveals a Wide Range of Possible Virulence Factors.</title>
        <authorList>
            <person name="Susic N."/>
            <person name="Janezic S."/>
            <person name="Rupnik M."/>
            <person name="Geric Stare B."/>
        </authorList>
    </citation>
    <scope>NUCLEOTIDE SEQUENCE [LARGE SCALE GENOMIC DNA]</scope>
    <source>
        <strain evidence="3 4">I-1582</strain>
    </source>
</reference>
<keyword evidence="2" id="KW-0472">Membrane</keyword>
<dbReference type="InterPro" id="IPR019649">
    <property type="entry name" value="DUF2512"/>
</dbReference>
<evidence type="ECO:0000313" key="4">
    <source>
        <dbReference type="Proteomes" id="UP000465778"/>
    </source>
</evidence>
<dbReference type="AlphaFoldDB" id="A0A800MVI7"/>
<keyword evidence="2" id="KW-1133">Transmembrane helix</keyword>
<accession>A0A800MVI7</accession>
<organism evidence="3 4">
    <name type="scientific">Cytobacillus firmus</name>
    <name type="common">Bacillus firmus</name>
    <dbReference type="NCBI Taxonomy" id="1399"/>
    <lineage>
        <taxon>Bacteria</taxon>
        <taxon>Bacillati</taxon>
        <taxon>Bacillota</taxon>
        <taxon>Bacilli</taxon>
        <taxon>Bacillales</taxon>
        <taxon>Bacillaceae</taxon>
        <taxon>Cytobacillus</taxon>
    </lineage>
</organism>
<evidence type="ECO:0008006" key="5">
    <source>
        <dbReference type="Google" id="ProtNLM"/>
    </source>
</evidence>
<dbReference type="EMBL" id="VDEM01000035">
    <property type="protein sequence ID" value="KAF0823263.1"/>
    <property type="molecule type" value="Genomic_DNA"/>
</dbReference>
<name>A0A800MVI7_CYTFI</name>
<comment type="caution">
    <text evidence="3">The sequence shown here is derived from an EMBL/GenBank/DDBJ whole genome shotgun (WGS) entry which is preliminary data.</text>
</comment>
<sequence>MRDTEQVVYFFEKIAYEAAEQKMNGNLHIDKCYGKRGGILLNKTLILILKLASAMIAFALALDLFFDATFADILSFSILVTAMSYLFGDRIILPRLGNKNALIADFFLVYASVWVFGSVLLNSYLQIAWGSIISAGIITLSEVFVHRFLVNKRESSQEKESRQSAINPRLSYGMEMAEEREPTKDWE</sequence>
<evidence type="ECO:0000313" key="3">
    <source>
        <dbReference type="EMBL" id="KAF0823263.1"/>
    </source>
</evidence>
<feature type="transmembrane region" description="Helical" evidence="2">
    <location>
        <begin position="127"/>
        <end position="149"/>
    </location>
</feature>
<evidence type="ECO:0000256" key="1">
    <source>
        <dbReference type="SAM" id="MobiDB-lite"/>
    </source>
</evidence>
<proteinExistence type="predicted"/>
<feature type="transmembrane region" description="Helical" evidence="2">
    <location>
        <begin position="44"/>
        <end position="62"/>
    </location>
</feature>
<evidence type="ECO:0000256" key="2">
    <source>
        <dbReference type="SAM" id="Phobius"/>
    </source>
</evidence>
<feature type="transmembrane region" description="Helical" evidence="2">
    <location>
        <begin position="68"/>
        <end position="88"/>
    </location>
</feature>
<feature type="transmembrane region" description="Helical" evidence="2">
    <location>
        <begin position="100"/>
        <end position="121"/>
    </location>
</feature>